<keyword evidence="7" id="KW-0472">Membrane</keyword>
<feature type="region of interest" description="Disordered" evidence="8">
    <location>
        <begin position="414"/>
        <end position="436"/>
    </location>
</feature>
<feature type="region of interest" description="Disordered" evidence="8">
    <location>
        <begin position="1388"/>
        <end position="1416"/>
    </location>
</feature>
<keyword evidence="5" id="KW-0653">Protein transport</keyword>
<feature type="compositionally biased region" description="Polar residues" evidence="8">
    <location>
        <begin position="1243"/>
        <end position="1255"/>
    </location>
</feature>
<feature type="compositionally biased region" description="Polar residues" evidence="8">
    <location>
        <begin position="1181"/>
        <end position="1193"/>
    </location>
</feature>
<feature type="region of interest" description="Disordered" evidence="8">
    <location>
        <begin position="1766"/>
        <end position="1792"/>
    </location>
</feature>
<proteinExistence type="inferred from homology"/>
<evidence type="ECO:0000256" key="8">
    <source>
        <dbReference type="SAM" id="MobiDB-lite"/>
    </source>
</evidence>
<dbReference type="RefSeq" id="XP_015653287.1">
    <property type="nucleotide sequence ID" value="XM_015808002.1"/>
</dbReference>
<dbReference type="OMA" id="GTTQRGW"/>
<comment type="caution">
    <text evidence="9">The sequence shown here is derived from an EMBL/GenBank/DDBJ whole genome shotgun (WGS) entry which is preliminary data.</text>
</comment>
<feature type="compositionally biased region" description="Low complexity" evidence="8">
    <location>
        <begin position="113"/>
        <end position="127"/>
    </location>
</feature>
<feature type="compositionally biased region" description="Low complexity" evidence="8">
    <location>
        <begin position="1569"/>
        <end position="1590"/>
    </location>
</feature>
<feature type="compositionally biased region" description="Polar residues" evidence="8">
    <location>
        <begin position="132"/>
        <end position="146"/>
    </location>
</feature>
<feature type="region of interest" description="Disordered" evidence="8">
    <location>
        <begin position="78"/>
        <end position="146"/>
    </location>
</feature>
<feature type="region of interest" description="Disordered" evidence="8">
    <location>
        <begin position="1326"/>
        <end position="1352"/>
    </location>
</feature>
<evidence type="ECO:0000256" key="5">
    <source>
        <dbReference type="ARBA" id="ARBA00022927"/>
    </source>
</evidence>
<evidence type="ECO:0000256" key="3">
    <source>
        <dbReference type="ARBA" id="ARBA00020978"/>
    </source>
</evidence>
<name>A0A0N0DRR4_LEPPY</name>
<dbReference type="GeneID" id="26909148"/>
<dbReference type="PANTHER" id="PTHR31658">
    <property type="entry name" value="CONSERVED OLIGOMERIC GOLGI COMPLEX SUBUNIT 1"/>
    <property type="match status" value="1"/>
</dbReference>
<keyword evidence="4" id="KW-0813">Transport</keyword>
<evidence type="ECO:0000256" key="7">
    <source>
        <dbReference type="ARBA" id="ARBA00023136"/>
    </source>
</evidence>
<accession>A0A0N0DRR4</accession>
<feature type="region of interest" description="Disordered" evidence="8">
    <location>
        <begin position="175"/>
        <end position="210"/>
    </location>
</feature>
<dbReference type="Pfam" id="PF08700">
    <property type="entry name" value="VPS51_Exo84_N"/>
    <property type="match status" value="1"/>
</dbReference>
<feature type="compositionally biased region" description="Basic and acidic residues" evidence="8">
    <location>
        <begin position="427"/>
        <end position="436"/>
    </location>
</feature>
<feature type="region of interest" description="Disordered" evidence="8">
    <location>
        <begin position="837"/>
        <end position="877"/>
    </location>
</feature>
<dbReference type="Proteomes" id="UP000037923">
    <property type="component" value="Unassembled WGS sequence"/>
</dbReference>
<evidence type="ECO:0000256" key="2">
    <source>
        <dbReference type="ARBA" id="ARBA00006653"/>
    </source>
</evidence>
<feature type="region of interest" description="Disordered" evidence="8">
    <location>
        <begin position="1229"/>
        <end position="1259"/>
    </location>
</feature>
<keyword evidence="6" id="KW-0333">Golgi apparatus</keyword>
<dbReference type="GO" id="GO:0006891">
    <property type="term" value="P:intra-Golgi vesicle-mediated transport"/>
    <property type="evidence" value="ECO:0007669"/>
    <property type="project" value="InterPro"/>
</dbReference>
<feature type="region of interest" description="Disordered" evidence="8">
    <location>
        <begin position="1533"/>
        <end position="1553"/>
    </location>
</feature>
<dbReference type="GO" id="GO:0000139">
    <property type="term" value="C:Golgi membrane"/>
    <property type="evidence" value="ECO:0007669"/>
    <property type="project" value="UniProtKB-SubCell"/>
</dbReference>
<feature type="region of interest" description="Disordered" evidence="8">
    <location>
        <begin position="1569"/>
        <end position="1602"/>
    </location>
</feature>
<feature type="compositionally biased region" description="Basic and acidic residues" evidence="8">
    <location>
        <begin position="186"/>
        <end position="210"/>
    </location>
</feature>
<reference evidence="9 10" key="1">
    <citation type="submission" date="2015-07" db="EMBL/GenBank/DDBJ databases">
        <title>High-quality genome of monoxenous trypanosomatid Leptomonas pyrrhocoris.</title>
        <authorList>
            <person name="Flegontov P."/>
            <person name="Butenko A."/>
            <person name="Firsov S."/>
            <person name="Vlcek C."/>
            <person name="Logacheva M.D."/>
            <person name="Field M."/>
            <person name="Filatov D."/>
            <person name="Flegontova O."/>
            <person name="Gerasimov E."/>
            <person name="Jackson A.P."/>
            <person name="Kelly S."/>
            <person name="Opperdoes F."/>
            <person name="O'Reilly A."/>
            <person name="Votypka J."/>
            <person name="Yurchenko V."/>
            <person name="Lukes J."/>
        </authorList>
    </citation>
    <scope>NUCLEOTIDE SEQUENCE [LARGE SCALE GENOMIC DNA]</scope>
    <source>
        <strain evidence="9">H10</strain>
    </source>
</reference>
<feature type="compositionally biased region" description="Low complexity" evidence="8">
    <location>
        <begin position="320"/>
        <end position="334"/>
    </location>
</feature>
<dbReference type="OrthoDB" id="46189at2759"/>
<evidence type="ECO:0000313" key="10">
    <source>
        <dbReference type="Proteomes" id="UP000037923"/>
    </source>
</evidence>
<gene>
    <name evidence="9" type="ORF">ABB37_08865</name>
</gene>
<dbReference type="GO" id="GO:0017119">
    <property type="term" value="C:Golgi transport complex"/>
    <property type="evidence" value="ECO:0007669"/>
    <property type="project" value="InterPro"/>
</dbReference>
<keyword evidence="10" id="KW-1185">Reference proteome</keyword>
<dbReference type="GO" id="GO:0015031">
    <property type="term" value="P:protein transport"/>
    <property type="evidence" value="ECO:0007669"/>
    <property type="project" value="UniProtKB-KW"/>
</dbReference>
<sequence length="2086" mass="216203">MSVEEAAQEVRRILRLNDIEETLHYLSTVTRSIEANQHDLRAAIGSSYRDLLAACDGVVGMEKDCQDILTIEAALEGHTTQQSANTARSTTTTVTPLLPPAWFAKRQNRRRPAAATTTGNAASSTRGKSTRESTPLLSTLSQSKAAGKSVQQEVATAELPKVVLPLCLSATHNVPTREASQAPSACERREGEDEGNEKATDAPTASHEDRMRLDDELQALHQQYMTAATTVKSPGGAAADVRFVFAMLADSGSTEAPHRENGGGSKKNAATAAISLSGLSESATQMSASAGFPLQSVAQRLQRVRDALALLRKSPPPSHPASAVVSAAPTSATSGTRRSGQTPAWVISFQRRANTLETRLVKLLLARLRRAADAYAQLVEQRAHLEQRARRWATSASMLLSTTVDAVEAGRAALRPSTQRSTATAVDTEREKNSLESRRRALQADAERCAVYLCAVLAECHGVLRALCTSPTLLGALVACAPGVDLPRSTEGDTSTSAEDADGHLFGTASLEKSADSLFFIASLKTREVVTAILFDGGAPLASQDQPHPQERHAQEEARSADPARWLLALVSVLLLREAQVSAARWSTTLLSAGTVAALPHTNDGKADTAAGTNGSIHHDVQSTCPAAALSEYVSSSSCTARTQVFANSALLSALGLSSSVFPSSPSGPAASTRAAINSARTEAAFAGMPSLVMSAGPAAGVELSNTAWALRCFSGLPFLLRGLADYIDLSKPSVAAAASSVPPEVRVLNFLRRVCRENEALGNITDISGGWSMFSGVHADGGGVTVQRGGGGGAHSLEELLAWRLKGPGGLARDPTADAAGTPCDARSFTLNSPLAAAFDNPTSPPGPPSPWNREPNTPSPTIPPAAAAKTTPGKQLSSLHAMSQYGATLPAATRCRVCVAALRASLDTVTELNVAGAARTTRLAASSQQTSNNSAAAAVPPRPADVALLPSTTLEYAARELLVPLISSLVMGLARDPVAMAEFGAYAAQQDTRAASEGESTEASALPASSSSSLAAVLLAGGSQEGRTVPGLGATSVGTTWKRITSQLNLAQTRRTALHAALQRCFTVALHSVSFVEDCLVRGLIGSTRSLAVLDGERNEKNITEEAAVVGEEANRRHDKTSPVAGTAWSLEQLQQTWAALSDVMRRHTLHLAHTDSVPRSADDAAATTLEHKPHKSRGGTTADDTMFNGSSIARGSSGRVGFASSAAGIDWHRFRSSAAVTASAAGGGGGLLNGARRGTQPGNTEQGANSATCRGAGDGPFREEVLQWGQAALQAADVLSFLAQSGEGVAKGEAAVLSRAQQQEVMTVLGGFGRRLFPQWRAPLPASPGEEAAAAASFAQKDKSEDFESDGAMTGGIALNGHAAELLHRCLQTLVAAVAAFGASATSNDDPRSHHADGVASLGSEDGSSSSSASLDTLLYSRVVRWLANSLARIEAQLRYLPRTSSPALPTPAEVVHGYEASLVLRVYHSVLRQLVTTALPPGSAAAAGGEVRRLCERTAELYRTTNSLWQEVLLRYYTDALRHHYDVQPHMEDNSSDGGGGKQAYKSPRRLTGLVDPSSWIRATITGDTPTPSTLTPSAAVTTASSNGRHHSSRGVSYPAVPTPALTAVVQRTLRLLHHALYGRATVYSSDDDGLLVGGGAANGVDGGRGSEAAGGPDTVGAVFGTPCGCVTHQLVSPQERQHVLHQLSHVTADLFEQELLPLLSASSSSFASAADATTTTTSITARDSGGASGSSSDADDVRLQWLMDVLFLSSVWATSPTDNSHHSSEKNGSHDGGASLFDTAPSNANTFPSNGGADLTRYVAAGPLRRIAVLLETSCDRLRWRSAVPLVMTAYRQFLSASAALWVARAEHDAEEVVGFDETNRGAPRDAGGADRRNGDEITVASVALAAAMRPLVVDYPDVTGGGLVSPTERLLQPRERVERLALLPIAVSNAAVVAAAAAAGATGNAGVGSMNPAAYTIPPPTAASLNPYQALSPVASTSIMSTSASAAGGLTAAGGLSYRMSGPGALPPYMGPAGGSMFYEGASGAGGVGAGGESGRGSAAMRGAAGAGASSAAAAASSLWDTTQRGWSQLWGGRTE</sequence>
<feature type="compositionally biased region" description="Low complexity" evidence="8">
    <location>
        <begin position="1326"/>
        <end position="1342"/>
    </location>
</feature>
<dbReference type="PANTHER" id="PTHR31658:SF0">
    <property type="entry name" value="CONSERVED OLIGOMERIC GOLGI COMPLEX SUBUNIT 1"/>
    <property type="match status" value="1"/>
</dbReference>
<dbReference type="InterPro" id="IPR033370">
    <property type="entry name" value="COG1"/>
</dbReference>
<dbReference type="VEuPathDB" id="TriTrypDB:LpyrH10_27_0200"/>
<comment type="subcellular location">
    <subcellularLocation>
        <location evidence="1">Golgi apparatus membrane</location>
        <topology evidence="1">Peripheral membrane protein</topology>
    </subcellularLocation>
</comment>
<evidence type="ECO:0000313" key="9">
    <source>
        <dbReference type="EMBL" id="KPA74848.1"/>
    </source>
</evidence>
<feature type="region of interest" description="Disordered" evidence="8">
    <location>
        <begin position="314"/>
        <end position="340"/>
    </location>
</feature>
<feature type="region of interest" description="Disordered" evidence="8">
    <location>
        <begin position="1157"/>
        <end position="1193"/>
    </location>
</feature>
<feature type="compositionally biased region" description="Low complexity" evidence="8">
    <location>
        <begin position="79"/>
        <end position="95"/>
    </location>
</feature>
<evidence type="ECO:0000256" key="6">
    <source>
        <dbReference type="ARBA" id="ARBA00023034"/>
    </source>
</evidence>
<organism evidence="9 10">
    <name type="scientific">Leptomonas pyrrhocoris</name>
    <name type="common">Firebug parasite</name>
    <dbReference type="NCBI Taxonomy" id="157538"/>
    <lineage>
        <taxon>Eukaryota</taxon>
        <taxon>Discoba</taxon>
        <taxon>Euglenozoa</taxon>
        <taxon>Kinetoplastea</taxon>
        <taxon>Metakinetoplastina</taxon>
        <taxon>Trypanosomatida</taxon>
        <taxon>Trypanosomatidae</taxon>
        <taxon>Leishmaniinae</taxon>
        <taxon>Leptomonas</taxon>
    </lineage>
</organism>
<feature type="compositionally biased region" description="Low complexity" evidence="8">
    <location>
        <begin position="1403"/>
        <end position="1416"/>
    </location>
</feature>
<feature type="compositionally biased region" description="Basic and acidic residues" evidence="8">
    <location>
        <begin position="1768"/>
        <end position="1778"/>
    </location>
</feature>
<comment type="similarity">
    <text evidence="2">Belongs to the COG1 family.</text>
</comment>
<evidence type="ECO:0000256" key="4">
    <source>
        <dbReference type="ARBA" id="ARBA00022448"/>
    </source>
</evidence>
<dbReference type="EMBL" id="LGTL01000027">
    <property type="protein sequence ID" value="KPA74848.1"/>
    <property type="molecule type" value="Genomic_DNA"/>
</dbReference>
<evidence type="ECO:0000256" key="1">
    <source>
        <dbReference type="ARBA" id="ARBA00004395"/>
    </source>
</evidence>
<protein>
    <recommendedName>
        <fullName evidence="3">Conserved oligomeric Golgi complex subunit 1</fullName>
    </recommendedName>
</protein>
<feature type="compositionally biased region" description="Polar residues" evidence="8">
    <location>
        <begin position="416"/>
        <end position="425"/>
    </location>
</feature>